<keyword evidence="2 5" id="KW-0732">Signal</keyword>
<evidence type="ECO:0000313" key="9">
    <source>
        <dbReference type="Proteomes" id="UP000737171"/>
    </source>
</evidence>
<protein>
    <submittedName>
        <fullName evidence="8">PilN family type IVB pilus formation outer membrane protein</fullName>
    </submittedName>
</protein>
<feature type="signal peptide" evidence="5">
    <location>
        <begin position="1"/>
        <end position="23"/>
    </location>
</feature>
<dbReference type="InterPro" id="IPR050810">
    <property type="entry name" value="Bact_Secretion_Sys_Channel"/>
</dbReference>
<dbReference type="Proteomes" id="UP000737171">
    <property type="component" value="Unassembled WGS sequence"/>
</dbReference>
<dbReference type="EMBL" id="JABRWJ010000004">
    <property type="protein sequence ID" value="NRF68448.1"/>
    <property type="molecule type" value="Genomic_DNA"/>
</dbReference>
<evidence type="ECO:0000256" key="3">
    <source>
        <dbReference type="ARBA" id="ARBA00023136"/>
    </source>
</evidence>
<dbReference type="InterPro" id="IPR013359">
    <property type="entry name" value="Pilus_4B_PilN"/>
</dbReference>
<keyword evidence="3" id="KW-0472">Membrane</keyword>
<evidence type="ECO:0000256" key="4">
    <source>
        <dbReference type="SAM" id="MobiDB-lite"/>
    </source>
</evidence>
<dbReference type="Pfam" id="PF07655">
    <property type="entry name" value="Secretin_N_2"/>
    <property type="match status" value="1"/>
</dbReference>
<proteinExistence type="predicted"/>
<dbReference type="NCBIfam" id="TIGR02520">
    <property type="entry name" value="pilus_B_mal_scr"/>
    <property type="match status" value="1"/>
</dbReference>
<accession>A0ABX2EIJ9</accession>
<evidence type="ECO:0000259" key="7">
    <source>
        <dbReference type="Pfam" id="PF07655"/>
    </source>
</evidence>
<comment type="subcellular location">
    <subcellularLocation>
        <location evidence="1">Membrane</location>
    </subcellularLocation>
</comment>
<name>A0ABX2EIJ9_9BURK</name>
<feature type="compositionally biased region" description="Polar residues" evidence="4">
    <location>
        <begin position="129"/>
        <end position="140"/>
    </location>
</feature>
<sequence length="555" mass="57565">MKSSFKLTSVLVAAMLVSGCAGLAERIERVIDDSVLRAGGLKAQAAAPVATLAAAPAAASASAAAATTPPVAREEGLWIARSAIRMEPVENLPPVFLQPATFDRTVSSLSEFAERITLRAGLAVRVTPDAQTASQRTLQGESAARPATPAGAAPSLSPTPAPARNGANGQNGTRLAYSGGPLKGLLDMAAARFGVSWRPMDGGVQFYYTDTRSFQIRAIPGDASLSAAVGNTSSAAGGGGTGNAPAAQRNSQQNIAVSSRLSVFESIEKSVLSMLSTEGKASASPATGTISVTDTPHVLERVAKFLEEENRSLSRQVMIDVTVLAVSKDDLDDYGIKWDIVYGDLSRRFGIQNTYSPQSGSGSFSAAVLNTATSKLAGSSLMLTALSSQGRVRRETSASVATLNNQPVPVQVATQTTYLRSTSTSQAVNAGTTTTLEPGTITSGFNMTILPHVLSNGTVLLQFGTDISSLRTIRTVTSNGTTIETPEVDTRNFLQRVAMKSGDTLVISGFEQTDDNVDRKGVGDPKMILFGGGVKAKANKEVIVILVTPIAVGGA</sequence>
<evidence type="ECO:0000313" key="8">
    <source>
        <dbReference type="EMBL" id="NRF68448.1"/>
    </source>
</evidence>
<dbReference type="InterPro" id="IPR011514">
    <property type="entry name" value="Secretin_N_2"/>
</dbReference>
<dbReference type="InterPro" id="IPR004846">
    <property type="entry name" value="T2SS/T3SS_dom"/>
</dbReference>
<evidence type="ECO:0000256" key="5">
    <source>
        <dbReference type="SAM" id="SignalP"/>
    </source>
</evidence>
<evidence type="ECO:0000256" key="2">
    <source>
        <dbReference type="ARBA" id="ARBA00022729"/>
    </source>
</evidence>
<feature type="domain" description="Secretin N-terminal" evidence="7">
    <location>
        <begin position="211"/>
        <end position="287"/>
    </location>
</feature>
<feature type="compositionally biased region" description="Low complexity" evidence="4">
    <location>
        <begin position="143"/>
        <end position="158"/>
    </location>
</feature>
<feature type="region of interest" description="Disordered" evidence="4">
    <location>
        <begin position="129"/>
        <end position="175"/>
    </location>
</feature>
<dbReference type="PROSITE" id="PS51257">
    <property type="entry name" value="PROKAR_LIPOPROTEIN"/>
    <property type="match status" value="1"/>
</dbReference>
<feature type="chain" id="PRO_5046600612" evidence="5">
    <location>
        <begin position="24"/>
        <end position="555"/>
    </location>
</feature>
<evidence type="ECO:0000256" key="1">
    <source>
        <dbReference type="ARBA" id="ARBA00004370"/>
    </source>
</evidence>
<evidence type="ECO:0000259" key="6">
    <source>
        <dbReference type="Pfam" id="PF00263"/>
    </source>
</evidence>
<dbReference type="Pfam" id="PF00263">
    <property type="entry name" value="Secretin"/>
    <property type="match status" value="1"/>
</dbReference>
<dbReference type="PANTHER" id="PTHR30332">
    <property type="entry name" value="PROBABLE GENERAL SECRETION PATHWAY PROTEIN D"/>
    <property type="match status" value="1"/>
</dbReference>
<dbReference type="PANTHER" id="PTHR30332:SF24">
    <property type="entry name" value="SECRETIN GSPD-RELATED"/>
    <property type="match status" value="1"/>
</dbReference>
<keyword evidence="9" id="KW-1185">Reference proteome</keyword>
<gene>
    <name evidence="8" type="ORF">HLB44_15745</name>
</gene>
<organism evidence="8 9">
    <name type="scientific">Pseudaquabacterium terrae</name>
    <dbReference type="NCBI Taxonomy" id="2732868"/>
    <lineage>
        <taxon>Bacteria</taxon>
        <taxon>Pseudomonadati</taxon>
        <taxon>Pseudomonadota</taxon>
        <taxon>Betaproteobacteria</taxon>
        <taxon>Burkholderiales</taxon>
        <taxon>Sphaerotilaceae</taxon>
        <taxon>Pseudaquabacterium</taxon>
    </lineage>
</organism>
<feature type="domain" description="Type II/III secretion system secretin-like" evidence="6">
    <location>
        <begin position="385"/>
        <end position="522"/>
    </location>
</feature>
<reference evidence="8 9" key="1">
    <citation type="submission" date="2020-05" db="EMBL/GenBank/DDBJ databases">
        <title>Aquincola sp. isolate from soil.</title>
        <authorList>
            <person name="Han J."/>
            <person name="Kim D.-U."/>
        </authorList>
    </citation>
    <scope>NUCLEOTIDE SEQUENCE [LARGE SCALE GENOMIC DNA]</scope>
    <source>
        <strain evidence="8 9">S2</strain>
    </source>
</reference>
<comment type="caution">
    <text evidence="8">The sequence shown here is derived from an EMBL/GenBank/DDBJ whole genome shotgun (WGS) entry which is preliminary data.</text>
</comment>